<dbReference type="InterPro" id="IPR001647">
    <property type="entry name" value="HTH_TetR"/>
</dbReference>
<evidence type="ECO:0000256" key="5">
    <source>
        <dbReference type="SAM" id="MobiDB-lite"/>
    </source>
</evidence>
<sequence>MLVAVRYVPPAMARPSHGAGTKKKTRTKRVTTRRVPPDARRRQLLDEAARILTDEGLERLQVTELAERAGVSRPLVYRVFPTRHALVRAILDDFTAAIAERFQRALFRALPGTIESITTAFVEACCDVIDQKGAGPWLLLLDARGADPEVARIGREVLGHLLEPWQERLAAFTGTPVRRAGNYLWIIVAAGRAALAGWIDGTLSREEAVGDATRAVSALVAAFQAPCTDVVARAPARR</sequence>
<dbReference type="PRINTS" id="PR00455">
    <property type="entry name" value="HTHTETR"/>
</dbReference>
<reference evidence="7 8" key="1">
    <citation type="submission" date="2015-03" db="EMBL/GenBank/DDBJ databases">
        <title>Genome assembly of Sandaracinus amylolyticus DSM 53668.</title>
        <authorList>
            <person name="Sharma G."/>
            <person name="Subramanian S."/>
        </authorList>
    </citation>
    <scope>NUCLEOTIDE SEQUENCE [LARGE SCALE GENOMIC DNA]</scope>
    <source>
        <strain evidence="7 8">DSM 53668</strain>
    </source>
</reference>
<feature type="domain" description="HTH tetR-type" evidence="6">
    <location>
        <begin position="38"/>
        <end position="98"/>
    </location>
</feature>
<accession>A0A0F6YHN7</accession>
<evidence type="ECO:0000256" key="3">
    <source>
        <dbReference type="ARBA" id="ARBA00023163"/>
    </source>
</evidence>
<dbReference type="SUPFAM" id="SSF46689">
    <property type="entry name" value="Homeodomain-like"/>
    <property type="match status" value="1"/>
</dbReference>
<feature type="region of interest" description="Disordered" evidence="5">
    <location>
        <begin position="9"/>
        <end position="31"/>
    </location>
</feature>
<evidence type="ECO:0000256" key="1">
    <source>
        <dbReference type="ARBA" id="ARBA00023015"/>
    </source>
</evidence>
<dbReference type="InterPro" id="IPR009057">
    <property type="entry name" value="Homeodomain-like_sf"/>
</dbReference>
<dbReference type="GO" id="GO:0000976">
    <property type="term" value="F:transcription cis-regulatory region binding"/>
    <property type="evidence" value="ECO:0007669"/>
    <property type="project" value="TreeGrafter"/>
</dbReference>
<dbReference type="PROSITE" id="PS50977">
    <property type="entry name" value="HTH_TETR_2"/>
    <property type="match status" value="1"/>
</dbReference>
<dbReference type="GO" id="GO:0003700">
    <property type="term" value="F:DNA-binding transcription factor activity"/>
    <property type="evidence" value="ECO:0007669"/>
    <property type="project" value="TreeGrafter"/>
</dbReference>
<feature type="DNA-binding region" description="H-T-H motif" evidence="4">
    <location>
        <begin position="61"/>
        <end position="80"/>
    </location>
</feature>
<evidence type="ECO:0000259" key="6">
    <source>
        <dbReference type="PROSITE" id="PS50977"/>
    </source>
</evidence>
<keyword evidence="2 4" id="KW-0238">DNA-binding</keyword>
<keyword evidence="1" id="KW-0805">Transcription regulation</keyword>
<proteinExistence type="predicted"/>
<evidence type="ECO:0000313" key="7">
    <source>
        <dbReference type="EMBL" id="AKF04301.1"/>
    </source>
</evidence>
<name>A0A0F6YHN7_9BACT</name>
<evidence type="ECO:0000313" key="8">
    <source>
        <dbReference type="Proteomes" id="UP000034883"/>
    </source>
</evidence>
<dbReference type="Proteomes" id="UP000034883">
    <property type="component" value="Chromosome"/>
</dbReference>
<evidence type="ECO:0000256" key="2">
    <source>
        <dbReference type="ARBA" id="ARBA00023125"/>
    </source>
</evidence>
<keyword evidence="8" id="KW-1185">Reference proteome</keyword>
<dbReference type="Pfam" id="PF00440">
    <property type="entry name" value="TetR_N"/>
    <property type="match status" value="1"/>
</dbReference>
<dbReference type="EMBL" id="CP011125">
    <property type="protein sequence ID" value="AKF04301.1"/>
    <property type="molecule type" value="Genomic_DNA"/>
</dbReference>
<dbReference type="InterPro" id="IPR050109">
    <property type="entry name" value="HTH-type_TetR-like_transc_reg"/>
</dbReference>
<dbReference type="KEGG" id="samy:DB32_001450"/>
<dbReference type="PANTHER" id="PTHR30055">
    <property type="entry name" value="HTH-TYPE TRANSCRIPTIONAL REGULATOR RUTR"/>
    <property type="match status" value="1"/>
</dbReference>
<organism evidence="7 8">
    <name type="scientific">Sandaracinus amylolyticus</name>
    <dbReference type="NCBI Taxonomy" id="927083"/>
    <lineage>
        <taxon>Bacteria</taxon>
        <taxon>Pseudomonadati</taxon>
        <taxon>Myxococcota</taxon>
        <taxon>Polyangia</taxon>
        <taxon>Polyangiales</taxon>
        <taxon>Sandaracinaceae</taxon>
        <taxon>Sandaracinus</taxon>
    </lineage>
</organism>
<dbReference type="STRING" id="927083.DB32_001450"/>
<feature type="compositionally biased region" description="Basic residues" evidence="5">
    <location>
        <begin position="20"/>
        <end position="31"/>
    </location>
</feature>
<evidence type="ECO:0000256" key="4">
    <source>
        <dbReference type="PROSITE-ProRule" id="PRU00335"/>
    </source>
</evidence>
<protein>
    <submittedName>
        <fullName evidence="7">Transcriptional regulator, TetR family protein</fullName>
    </submittedName>
</protein>
<keyword evidence="3" id="KW-0804">Transcription</keyword>
<dbReference type="AlphaFoldDB" id="A0A0F6YHN7"/>
<gene>
    <name evidence="7" type="ORF">DB32_001450</name>
</gene>
<dbReference type="Gene3D" id="1.10.357.10">
    <property type="entry name" value="Tetracycline Repressor, domain 2"/>
    <property type="match status" value="1"/>
</dbReference>
<dbReference type="PANTHER" id="PTHR30055:SF234">
    <property type="entry name" value="HTH-TYPE TRANSCRIPTIONAL REGULATOR BETI"/>
    <property type="match status" value="1"/>
</dbReference>